<dbReference type="PANTHER" id="PTHR43834">
    <property type="entry name" value="GTPASE DER"/>
    <property type="match status" value="1"/>
</dbReference>
<dbReference type="SMART" id="SM00382">
    <property type="entry name" value="AAA"/>
    <property type="match status" value="2"/>
</dbReference>
<dbReference type="Pfam" id="PF14714">
    <property type="entry name" value="KH_dom-like"/>
    <property type="match status" value="1"/>
</dbReference>
<feature type="binding site" evidence="9">
    <location>
        <begin position="231"/>
        <end position="235"/>
    </location>
    <ligand>
        <name>GTP</name>
        <dbReference type="ChEBI" id="CHEBI:37565"/>
        <label>2</label>
    </ligand>
</feature>
<evidence type="ECO:0000256" key="6">
    <source>
        <dbReference type="ARBA" id="ARBA00023134"/>
    </source>
</evidence>
<gene>
    <name evidence="9" type="primary">der</name>
    <name evidence="13" type="ordered locus">Acear_1045</name>
</gene>
<dbReference type="GO" id="GO:0042254">
    <property type="term" value="P:ribosome biogenesis"/>
    <property type="evidence" value="ECO:0007669"/>
    <property type="project" value="UniProtKB-KW"/>
</dbReference>
<dbReference type="InterPro" id="IPR006073">
    <property type="entry name" value="GTP-bd"/>
</dbReference>
<feature type="binding site" evidence="9">
    <location>
        <begin position="120"/>
        <end position="123"/>
    </location>
    <ligand>
        <name>GTP</name>
        <dbReference type="ChEBI" id="CHEBI:37565"/>
        <label>1</label>
    </ligand>
</feature>
<dbReference type="FunFam" id="3.40.50.300:FF:000057">
    <property type="entry name" value="GTPase Der"/>
    <property type="match status" value="1"/>
</dbReference>
<keyword evidence="5 9" id="KW-0547">Nucleotide-binding</keyword>
<dbReference type="EMBL" id="CP002105">
    <property type="protein sequence ID" value="ADL12571.1"/>
    <property type="molecule type" value="Genomic_DNA"/>
</dbReference>
<dbReference type="InterPro" id="IPR016484">
    <property type="entry name" value="GTPase_Der"/>
</dbReference>
<accession>D9QPY0</accession>
<dbReference type="CDD" id="cd01894">
    <property type="entry name" value="EngA1"/>
    <property type="match status" value="1"/>
</dbReference>
<keyword evidence="4 11" id="KW-0677">Repeat</keyword>
<keyword evidence="6 9" id="KW-0342">GTP-binding</keyword>
<organism evidence="13 14">
    <name type="scientific">Acetohalobium arabaticum (strain ATCC 49924 / DSM 5501 / Z-7288)</name>
    <dbReference type="NCBI Taxonomy" id="574087"/>
    <lineage>
        <taxon>Bacteria</taxon>
        <taxon>Bacillati</taxon>
        <taxon>Bacillota</taxon>
        <taxon>Clostridia</taxon>
        <taxon>Halanaerobiales</taxon>
        <taxon>Halobacteroidaceae</taxon>
        <taxon>Acetohalobium</taxon>
    </lineage>
</organism>
<dbReference type="Pfam" id="PF01926">
    <property type="entry name" value="MMR_HSR1"/>
    <property type="match status" value="2"/>
</dbReference>
<keyword evidence="14" id="KW-1185">Reference proteome</keyword>
<dbReference type="HOGENOM" id="CLU_016077_6_2_9"/>
<feature type="binding site" evidence="9">
    <location>
        <begin position="57"/>
        <end position="61"/>
    </location>
    <ligand>
        <name>GTP</name>
        <dbReference type="ChEBI" id="CHEBI:37565"/>
        <label>1</label>
    </ligand>
</feature>
<dbReference type="FunFam" id="3.40.50.300:FF:000040">
    <property type="entry name" value="GTPase Der"/>
    <property type="match status" value="1"/>
</dbReference>
<name>D9QPY0_ACEAZ</name>
<evidence type="ECO:0000256" key="3">
    <source>
        <dbReference type="ARBA" id="ARBA00022517"/>
    </source>
</evidence>
<dbReference type="GO" id="GO:0043022">
    <property type="term" value="F:ribosome binding"/>
    <property type="evidence" value="ECO:0007669"/>
    <property type="project" value="TreeGrafter"/>
</dbReference>
<reference evidence="13 14" key="1">
    <citation type="journal article" date="2010" name="Stand. Genomic Sci.">
        <title>Complete genome sequence of Acetohalobium arabaticum type strain (Z-7288).</title>
        <authorList>
            <person name="Sikorski J."/>
            <person name="Lapidus A."/>
            <person name="Chertkov O."/>
            <person name="Lucas S."/>
            <person name="Copeland A."/>
            <person name="Glavina Del Rio T."/>
            <person name="Nolan M."/>
            <person name="Tice H."/>
            <person name="Cheng J.F."/>
            <person name="Han C."/>
            <person name="Brambilla E."/>
            <person name="Pitluck S."/>
            <person name="Liolios K."/>
            <person name="Ivanova N."/>
            <person name="Mavromatis K."/>
            <person name="Mikhailova N."/>
            <person name="Pati A."/>
            <person name="Bruce D."/>
            <person name="Detter C."/>
            <person name="Tapia R."/>
            <person name="Goodwin L."/>
            <person name="Chen A."/>
            <person name="Palaniappan K."/>
            <person name="Land M."/>
            <person name="Hauser L."/>
            <person name="Chang Y.J."/>
            <person name="Jeffries C.D."/>
            <person name="Rohde M."/>
            <person name="Goker M."/>
            <person name="Spring S."/>
            <person name="Woyke T."/>
            <person name="Bristow J."/>
            <person name="Eisen J.A."/>
            <person name="Markowitz V."/>
            <person name="Hugenholtz P."/>
            <person name="Kyrpides N.C."/>
            <person name="Klenk H.P."/>
        </authorList>
    </citation>
    <scope>NUCLEOTIDE SEQUENCE [LARGE SCALE GENOMIC DNA]</scope>
    <source>
        <strain evidence="14">ATCC 49924 / DSM 5501 / Z-7288</strain>
    </source>
</reference>
<evidence type="ECO:0000256" key="7">
    <source>
        <dbReference type="ARBA" id="ARBA00032345"/>
    </source>
</evidence>
<sequence>MSKPVVAIVGRPNVGKSTLFNRIVGNRISIVEDEPSITRDRLYGEGEWLDNHFLVVDTGGLDLDSEAELKDEVRQQAELAIEEAEVVLFVVDGRTGIKPMDREVANLLRRSNKPIILTVNKVDSKELEEKVKYDFYELGLGEPVAISAKHALNTGDLLDEVISHFSTEETGEYDEDTIRISVIGRPNVGKSSLVNSILGKERVIVNDVPGTTRDAIDTYFEVGDNQFVIIDTAGMRKRSKVEAGIEKYSVIRSLKAVDRSDVALMVLDATQGITQQDKKIAGYAHDQGKAMVIAVNKWDLIKKETNIDQRYADEIRYEASFINYAPITFVSALTGQRVLEILDIVEYAAEQYSRRIKTNVLNNVIKEAISKHQPPSQKGRRLKVYYATQPRVKPPLIILFVNDPTLLRQSYKRYLKNSIRKSFGFDGTPLKIIARNRK</sequence>
<evidence type="ECO:0000256" key="4">
    <source>
        <dbReference type="ARBA" id="ARBA00022737"/>
    </source>
</evidence>
<comment type="function">
    <text evidence="8 9 11">GTPase that plays an essential role in the late steps of ribosome biogenesis.</text>
</comment>
<evidence type="ECO:0000256" key="8">
    <source>
        <dbReference type="ARBA" id="ARBA00053470"/>
    </source>
</evidence>
<feature type="binding site" evidence="9">
    <location>
        <begin position="10"/>
        <end position="17"/>
    </location>
    <ligand>
        <name>GTP</name>
        <dbReference type="ChEBI" id="CHEBI:37565"/>
        <label>1</label>
    </ligand>
</feature>
<dbReference type="GO" id="GO:0005525">
    <property type="term" value="F:GTP binding"/>
    <property type="evidence" value="ECO:0007669"/>
    <property type="project" value="UniProtKB-UniRule"/>
</dbReference>
<evidence type="ECO:0000256" key="2">
    <source>
        <dbReference type="ARBA" id="ARBA00020953"/>
    </source>
</evidence>
<evidence type="ECO:0000256" key="9">
    <source>
        <dbReference type="HAMAP-Rule" id="MF_00195"/>
    </source>
</evidence>
<dbReference type="NCBIfam" id="TIGR00231">
    <property type="entry name" value="small_GTP"/>
    <property type="match status" value="2"/>
</dbReference>
<dbReference type="PROSITE" id="PS51712">
    <property type="entry name" value="G_ENGA"/>
    <property type="match status" value="2"/>
</dbReference>
<proteinExistence type="inferred from homology"/>
<dbReference type="CDD" id="cd01895">
    <property type="entry name" value="EngA2"/>
    <property type="match status" value="1"/>
</dbReference>
<dbReference type="InterPro" id="IPR015946">
    <property type="entry name" value="KH_dom-like_a/b"/>
</dbReference>
<feature type="binding site" evidence="9">
    <location>
        <begin position="296"/>
        <end position="299"/>
    </location>
    <ligand>
        <name>GTP</name>
        <dbReference type="ChEBI" id="CHEBI:37565"/>
        <label>2</label>
    </ligand>
</feature>
<dbReference type="InterPro" id="IPR032859">
    <property type="entry name" value="KH_dom-like"/>
</dbReference>
<evidence type="ECO:0000256" key="11">
    <source>
        <dbReference type="RuleBase" id="RU004481"/>
    </source>
</evidence>
<dbReference type="Gene3D" id="3.40.50.300">
    <property type="entry name" value="P-loop containing nucleotide triphosphate hydrolases"/>
    <property type="match status" value="2"/>
</dbReference>
<evidence type="ECO:0000259" key="12">
    <source>
        <dbReference type="PROSITE" id="PS51712"/>
    </source>
</evidence>
<keyword evidence="3 9" id="KW-0690">Ribosome biogenesis</keyword>
<evidence type="ECO:0000256" key="1">
    <source>
        <dbReference type="ARBA" id="ARBA00008279"/>
    </source>
</evidence>
<dbReference type="AlphaFoldDB" id="D9QPY0"/>
<dbReference type="NCBIfam" id="TIGR03594">
    <property type="entry name" value="GTPase_EngA"/>
    <property type="match status" value="1"/>
</dbReference>
<evidence type="ECO:0000256" key="5">
    <source>
        <dbReference type="ARBA" id="ARBA00022741"/>
    </source>
</evidence>
<evidence type="ECO:0000313" key="14">
    <source>
        <dbReference type="Proteomes" id="UP000001661"/>
    </source>
</evidence>
<dbReference type="InterPro" id="IPR031166">
    <property type="entry name" value="G_ENGA"/>
</dbReference>
<dbReference type="eggNOG" id="COG1160">
    <property type="taxonomic scope" value="Bacteria"/>
</dbReference>
<comment type="subunit">
    <text evidence="9">Associates with the 50S ribosomal subunit.</text>
</comment>
<evidence type="ECO:0000313" key="13">
    <source>
        <dbReference type="EMBL" id="ADL12571.1"/>
    </source>
</evidence>
<dbReference type="STRING" id="574087.Acear_1045"/>
<dbReference type="RefSeq" id="WP_013278017.1">
    <property type="nucleotide sequence ID" value="NC_014378.1"/>
</dbReference>
<dbReference type="InterPro" id="IPR003593">
    <property type="entry name" value="AAA+_ATPase"/>
</dbReference>
<dbReference type="InterPro" id="IPR027417">
    <property type="entry name" value="P-loop_NTPase"/>
</dbReference>
<feature type="binding site" evidence="9">
    <location>
        <begin position="184"/>
        <end position="191"/>
    </location>
    <ligand>
        <name>GTP</name>
        <dbReference type="ChEBI" id="CHEBI:37565"/>
        <label>2</label>
    </ligand>
</feature>
<dbReference type="OrthoDB" id="9805918at2"/>
<dbReference type="PANTHER" id="PTHR43834:SF6">
    <property type="entry name" value="GTPASE DER"/>
    <property type="match status" value="1"/>
</dbReference>
<dbReference type="HAMAP" id="MF_00195">
    <property type="entry name" value="GTPase_Der"/>
    <property type="match status" value="1"/>
</dbReference>
<dbReference type="InterPro" id="IPR005225">
    <property type="entry name" value="Small_GTP-bd"/>
</dbReference>
<feature type="domain" description="EngA-type G" evidence="12">
    <location>
        <begin position="4"/>
        <end position="169"/>
    </location>
</feature>
<dbReference type="KEGG" id="aar:Acear_1045"/>
<comment type="similarity">
    <text evidence="1 9 10 11">Belongs to the TRAFAC class TrmE-Era-EngA-EngB-Septin-like GTPase superfamily. EngA (Der) GTPase family.</text>
</comment>
<evidence type="ECO:0000256" key="10">
    <source>
        <dbReference type="PROSITE-ProRule" id="PRU01049"/>
    </source>
</evidence>
<protein>
    <recommendedName>
        <fullName evidence="2 9">GTPase Der</fullName>
    </recommendedName>
    <alternativeName>
        <fullName evidence="7 9">GTP-binding protein EngA</fullName>
    </alternativeName>
</protein>
<dbReference type="PIRSF" id="PIRSF006485">
    <property type="entry name" value="GTP-binding_EngA"/>
    <property type="match status" value="1"/>
</dbReference>
<dbReference type="SUPFAM" id="SSF52540">
    <property type="entry name" value="P-loop containing nucleoside triphosphate hydrolases"/>
    <property type="match status" value="2"/>
</dbReference>
<dbReference type="PRINTS" id="PR00326">
    <property type="entry name" value="GTP1OBG"/>
</dbReference>
<dbReference type="Proteomes" id="UP000001661">
    <property type="component" value="Chromosome"/>
</dbReference>
<dbReference type="Gene3D" id="3.30.300.20">
    <property type="match status" value="1"/>
</dbReference>
<dbReference type="FunFam" id="3.30.300.20:FF:000004">
    <property type="entry name" value="GTPase Der"/>
    <property type="match status" value="1"/>
</dbReference>
<feature type="domain" description="EngA-type G" evidence="12">
    <location>
        <begin position="178"/>
        <end position="353"/>
    </location>
</feature>